<dbReference type="AlphaFoldDB" id="A0A6P7FQ55"/>
<dbReference type="RefSeq" id="XP_028138454.1">
    <property type="nucleotide sequence ID" value="XM_028282653.1"/>
</dbReference>
<sequence>MSERKRFLTPPIRKISAHKNNETVLSTTMCPEGPSYPASTSGVKSQVVETECDLLYNDYLQSLLKYEIITKQIKEQKNVLNGQILFQEDNVSKRKEQLMKIQDDTEHLLLKEEIVKMIKQLEENIIKLGQIYENYQIQNNIEIIHANLQKKSSTLVLKNIHPIETELQYNSFIDSLTKLTSACEKIVNSGRDFDGINNLAQQCKNLSQNGNKIKELQDMFSTLQVHVITSLFQQLSDIFATQYDNVEQKI</sequence>
<organism evidence="1">
    <name type="scientific">Diabrotica virgifera virgifera</name>
    <name type="common">western corn rootworm</name>
    <dbReference type="NCBI Taxonomy" id="50390"/>
    <lineage>
        <taxon>Eukaryota</taxon>
        <taxon>Metazoa</taxon>
        <taxon>Ecdysozoa</taxon>
        <taxon>Arthropoda</taxon>
        <taxon>Hexapoda</taxon>
        <taxon>Insecta</taxon>
        <taxon>Pterygota</taxon>
        <taxon>Neoptera</taxon>
        <taxon>Endopterygota</taxon>
        <taxon>Coleoptera</taxon>
        <taxon>Polyphaga</taxon>
        <taxon>Cucujiformia</taxon>
        <taxon>Chrysomeloidea</taxon>
        <taxon>Chrysomelidae</taxon>
        <taxon>Galerucinae</taxon>
        <taxon>Diabroticina</taxon>
        <taxon>Diabroticites</taxon>
        <taxon>Diabrotica</taxon>
    </lineage>
</organism>
<reference evidence="1" key="1">
    <citation type="submission" date="2025-08" db="UniProtKB">
        <authorList>
            <consortium name="RefSeq"/>
        </authorList>
    </citation>
    <scope>IDENTIFICATION</scope>
    <source>
        <tissue evidence="1">Whole insect</tissue>
    </source>
</reference>
<gene>
    <name evidence="1" type="primary">LOC114332871</name>
</gene>
<name>A0A6P7FQ55_DIAVI</name>
<evidence type="ECO:0000313" key="1">
    <source>
        <dbReference type="RefSeq" id="XP_028138454.1"/>
    </source>
</evidence>
<accession>A0A6P7FQ55</accession>
<protein>
    <submittedName>
        <fullName evidence="1">Uncharacterized protein LOC114332871</fullName>
    </submittedName>
</protein>
<proteinExistence type="predicted"/>
<dbReference type="InParanoid" id="A0A6P7FQ55"/>